<dbReference type="CDD" id="cd13836">
    <property type="entry name" value="IHF_B"/>
    <property type="match status" value="1"/>
</dbReference>
<evidence type="ECO:0000256" key="3">
    <source>
        <dbReference type="RuleBase" id="RU003939"/>
    </source>
</evidence>
<protein>
    <submittedName>
        <fullName evidence="4">Integration host factor subunit beta</fullName>
    </submittedName>
</protein>
<dbReference type="InterPro" id="IPR010992">
    <property type="entry name" value="IHF-like_DNA-bd_dom_sf"/>
</dbReference>
<accession>A0A419F029</accession>
<dbReference type="PANTHER" id="PTHR33175">
    <property type="entry name" value="DNA-BINDING PROTEIN HU"/>
    <property type="match status" value="1"/>
</dbReference>
<dbReference type="PANTHER" id="PTHR33175:SF2">
    <property type="entry name" value="INTEGRATION HOST FACTOR SUBUNIT ALPHA"/>
    <property type="match status" value="1"/>
</dbReference>
<dbReference type="GO" id="GO:0003677">
    <property type="term" value="F:DNA binding"/>
    <property type="evidence" value="ECO:0007669"/>
    <property type="project" value="UniProtKB-KW"/>
</dbReference>
<dbReference type="EMBL" id="QZKI01000062">
    <property type="protein sequence ID" value="RJP71121.1"/>
    <property type="molecule type" value="Genomic_DNA"/>
</dbReference>
<dbReference type="SUPFAM" id="SSF47729">
    <property type="entry name" value="IHF-like DNA-binding proteins"/>
    <property type="match status" value="1"/>
</dbReference>
<dbReference type="InterPro" id="IPR000119">
    <property type="entry name" value="Hist_DNA-bd"/>
</dbReference>
<proteinExistence type="inferred from homology"/>
<comment type="similarity">
    <text evidence="1 3">Belongs to the bacterial histone-like protein family.</text>
</comment>
<dbReference type="Proteomes" id="UP000285961">
    <property type="component" value="Unassembled WGS sequence"/>
</dbReference>
<keyword evidence="2" id="KW-0238">DNA-binding</keyword>
<dbReference type="AlphaFoldDB" id="A0A419F029"/>
<evidence type="ECO:0000256" key="1">
    <source>
        <dbReference type="ARBA" id="ARBA00010529"/>
    </source>
</evidence>
<sequence length="99" mass="11123">MTKRELVIEVAKQLGFTQNDVARIVQAAFDVITDSLADGKRLEIRNFGVFEVKTRDARIGRNPRTGEEVPIPEKRVATFKPGKMIKEKVENSRPEAAAQ</sequence>
<organism evidence="4 5">
    <name type="scientific">Candidatus Abyssobacteria bacterium SURF_17</name>
    <dbReference type="NCBI Taxonomy" id="2093361"/>
    <lineage>
        <taxon>Bacteria</taxon>
        <taxon>Pseudomonadati</taxon>
        <taxon>Candidatus Hydrogenedentota</taxon>
        <taxon>Candidatus Abyssobacteria</taxon>
    </lineage>
</organism>
<comment type="caution">
    <text evidence="4">The sequence shown here is derived from an EMBL/GenBank/DDBJ whole genome shotgun (WGS) entry which is preliminary data.</text>
</comment>
<dbReference type="SMART" id="SM00411">
    <property type="entry name" value="BHL"/>
    <property type="match status" value="1"/>
</dbReference>
<reference evidence="4 5" key="1">
    <citation type="journal article" date="2017" name="ISME J.">
        <title>Energy and carbon metabolisms in a deep terrestrial subsurface fluid microbial community.</title>
        <authorList>
            <person name="Momper L."/>
            <person name="Jungbluth S.P."/>
            <person name="Lee M.D."/>
            <person name="Amend J.P."/>
        </authorList>
    </citation>
    <scope>NUCLEOTIDE SEQUENCE [LARGE SCALE GENOMIC DNA]</scope>
    <source>
        <strain evidence="4">SURF_17</strain>
    </source>
</reference>
<dbReference type="Gene3D" id="4.10.520.10">
    <property type="entry name" value="IHF-like DNA-binding proteins"/>
    <property type="match status" value="1"/>
</dbReference>
<evidence type="ECO:0000313" key="5">
    <source>
        <dbReference type="Proteomes" id="UP000285961"/>
    </source>
</evidence>
<gene>
    <name evidence="4" type="ORF">C4532_08220</name>
</gene>
<evidence type="ECO:0000313" key="4">
    <source>
        <dbReference type="EMBL" id="RJP71121.1"/>
    </source>
</evidence>
<dbReference type="PRINTS" id="PR01727">
    <property type="entry name" value="DNABINDINGHU"/>
</dbReference>
<dbReference type="Pfam" id="PF00216">
    <property type="entry name" value="Bac_DNA_binding"/>
    <property type="match status" value="1"/>
</dbReference>
<dbReference type="GO" id="GO:0030527">
    <property type="term" value="F:structural constituent of chromatin"/>
    <property type="evidence" value="ECO:0007669"/>
    <property type="project" value="InterPro"/>
</dbReference>
<evidence type="ECO:0000256" key="2">
    <source>
        <dbReference type="ARBA" id="ARBA00023125"/>
    </source>
</evidence>
<name>A0A419F029_9BACT</name>
<dbReference type="GO" id="GO:0005829">
    <property type="term" value="C:cytosol"/>
    <property type="evidence" value="ECO:0007669"/>
    <property type="project" value="TreeGrafter"/>
</dbReference>